<gene>
    <name evidence="1" type="ORF">AW10_04222</name>
</gene>
<evidence type="ECO:0000313" key="2">
    <source>
        <dbReference type="Proteomes" id="UP000021816"/>
    </source>
</evidence>
<reference evidence="1 2" key="1">
    <citation type="submission" date="2014-02" db="EMBL/GenBank/DDBJ databases">
        <title>Expanding our view of genomic diversity in Candidatus Accumulibacter clades.</title>
        <authorList>
            <person name="Skennerton C.T."/>
            <person name="Barr J.J."/>
            <person name="Slater F.R."/>
            <person name="Bond P.L."/>
            <person name="Tyson G.W."/>
        </authorList>
    </citation>
    <scope>NUCLEOTIDE SEQUENCE [LARGE SCALE GENOMIC DNA]</scope>
    <source>
        <strain evidence="2">BA-92</strain>
    </source>
</reference>
<protein>
    <submittedName>
        <fullName evidence="1">Uncharacterized protein</fullName>
    </submittedName>
</protein>
<dbReference type="Proteomes" id="UP000021816">
    <property type="component" value="Unassembled WGS sequence"/>
</dbReference>
<accession>A0A011PDK3</accession>
<dbReference type="STRING" id="1454003.AW10_04222"/>
<name>A0A011PDK3_9PROT</name>
<proteinExistence type="predicted"/>
<organism evidence="1 2">
    <name type="scientific">Candidatus Accumulibacter appositus</name>
    <dbReference type="NCBI Taxonomy" id="1454003"/>
    <lineage>
        <taxon>Bacteria</taxon>
        <taxon>Pseudomonadati</taxon>
        <taxon>Pseudomonadota</taxon>
        <taxon>Betaproteobacteria</taxon>
        <taxon>Candidatus Accumulibacter</taxon>
    </lineage>
</organism>
<dbReference type="AlphaFoldDB" id="A0A011PDK3"/>
<evidence type="ECO:0000313" key="1">
    <source>
        <dbReference type="EMBL" id="EXI74945.1"/>
    </source>
</evidence>
<dbReference type="EMBL" id="JEMX01000169">
    <property type="protein sequence ID" value="EXI74945.1"/>
    <property type="molecule type" value="Genomic_DNA"/>
</dbReference>
<comment type="caution">
    <text evidence="1">The sequence shown here is derived from an EMBL/GenBank/DDBJ whole genome shotgun (WGS) entry which is preliminary data.</text>
</comment>
<sequence>MVQIVVDLHVAQRGKTIEPGVGHRLDGVRKAVLVDALNQAIALLMHLAGPCLPGDDDDVALLLAGGDVELAAFHR</sequence>